<dbReference type="Pfam" id="PF00808">
    <property type="entry name" value="CBFD_NFYB_HMF"/>
    <property type="match status" value="1"/>
</dbReference>
<keyword evidence="2" id="KW-0539">Nucleus</keyword>
<dbReference type="Gene3D" id="1.10.20.10">
    <property type="entry name" value="Histone, subunit A"/>
    <property type="match status" value="1"/>
</dbReference>
<protein>
    <submittedName>
        <fullName evidence="6">Dr1-associated corepressor isoform X1</fullName>
    </submittedName>
</protein>
<evidence type="ECO:0000313" key="6">
    <source>
        <dbReference type="RefSeq" id="XP_028252036.1"/>
    </source>
</evidence>
<dbReference type="GO" id="GO:0016251">
    <property type="term" value="F:RNA polymerase II general transcription initiation factor activity"/>
    <property type="evidence" value="ECO:0007669"/>
    <property type="project" value="TreeGrafter"/>
</dbReference>
<evidence type="ECO:0000256" key="1">
    <source>
        <dbReference type="ARBA" id="ARBA00004123"/>
    </source>
</evidence>
<dbReference type="GO" id="GO:0017054">
    <property type="term" value="C:negative cofactor 2 complex"/>
    <property type="evidence" value="ECO:0007669"/>
    <property type="project" value="TreeGrafter"/>
</dbReference>
<comment type="subcellular location">
    <subcellularLocation>
        <location evidence="1">Nucleus</location>
    </subcellularLocation>
</comment>
<dbReference type="PANTHER" id="PTHR10252:SF103">
    <property type="entry name" value="DR1-ASSOCIATED COREPRESSOR-LIKE"/>
    <property type="match status" value="1"/>
</dbReference>
<reference evidence="5" key="1">
    <citation type="submission" date="2024-06" db="UniProtKB">
        <authorList>
            <consortium name="RefSeq"/>
        </authorList>
    </citation>
    <scope>NUCLEOTIDE SEQUENCE [LARGE SCALE GENOMIC DNA]</scope>
</reference>
<dbReference type="AlphaFoldDB" id="A0A6P7HJE0"/>
<accession>A0A6P7HJE0</accession>
<keyword evidence="5" id="KW-1185">Reference proteome</keyword>
<dbReference type="RefSeq" id="XP_028252036.1">
    <property type="nucleotide sequence ID" value="XM_028396235.1"/>
</dbReference>
<name>A0A6P7HJE0_9TELE</name>
<proteinExistence type="predicted"/>
<dbReference type="SUPFAM" id="SSF47113">
    <property type="entry name" value="Histone-fold"/>
    <property type="match status" value="1"/>
</dbReference>
<dbReference type="Proteomes" id="UP000515145">
    <property type="component" value="Chromosome 22"/>
</dbReference>
<dbReference type="GeneID" id="114427976"/>
<dbReference type="GO" id="GO:0001046">
    <property type="term" value="F:core promoter sequence-specific DNA binding"/>
    <property type="evidence" value="ECO:0007669"/>
    <property type="project" value="TreeGrafter"/>
</dbReference>
<organism evidence="5 6">
    <name type="scientific">Parambassis ranga</name>
    <name type="common">Indian glassy fish</name>
    <dbReference type="NCBI Taxonomy" id="210632"/>
    <lineage>
        <taxon>Eukaryota</taxon>
        <taxon>Metazoa</taxon>
        <taxon>Chordata</taxon>
        <taxon>Craniata</taxon>
        <taxon>Vertebrata</taxon>
        <taxon>Euteleostomi</taxon>
        <taxon>Actinopterygii</taxon>
        <taxon>Neopterygii</taxon>
        <taxon>Teleostei</taxon>
        <taxon>Neoteleostei</taxon>
        <taxon>Acanthomorphata</taxon>
        <taxon>Ovalentaria</taxon>
        <taxon>Ambassidae</taxon>
        <taxon>Parambassis</taxon>
    </lineage>
</organism>
<evidence type="ECO:0000256" key="3">
    <source>
        <dbReference type="SAM" id="MobiDB-lite"/>
    </source>
</evidence>
<feature type="compositionally biased region" description="Low complexity" evidence="3">
    <location>
        <begin position="125"/>
        <end position="137"/>
    </location>
</feature>
<sequence length="180" mass="20277">MPRQKRKYNVRFPPSRIKKIMQKDAEVGRIAMAVPVIISRALEMFLKSLLTKTCTITQSKLSTVLSVAHMKQCIESEKLFHFLKDLVERATSTVAQKDTRGMRMNGVTFLSRSRQTWEKRCSGGASTHSPTTPAPATQNSTSACDCARTQDDTSFLLVCLAPKFKDSHRHESFAVKKKKI</sequence>
<dbReference type="InterPro" id="IPR009072">
    <property type="entry name" value="Histone-fold"/>
</dbReference>
<dbReference type="GO" id="GO:0046982">
    <property type="term" value="F:protein heterodimerization activity"/>
    <property type="evidence" value="ECO:0007669"/>
    <property type="project" value="InterPro"/>
</dbReference>
<gene>
    <name evidence="6" type="primary">LOC114427976</name>
</gene>
<dbReference type="OrthoDB" id="653904at2759"/>
<dbReference type="InParanoid" id="A0A6P7HJE0"/>
<feature type="domain" description="Transcription factor CBF/NF-Y/archaeal histone" evidence="4">
    <location>
        <begin position="11"/>
        <end position="74"/>
    </location>
</feature>
<evidence type="ECO:0000256" key="2">
    <source>
        <dbReference type="ARBA" id="ARBA00023242"/>
    </source>
</evidence>
<dbReference type="CDD" id="cd22906">
    <property type="entry name" value="HFD_DRAP1"/>
    <property type="match status" value="1"/>
</dbReference>
<evidence type="ECO:0000259" key="4">
    <source>
        <dbReference type="Pfam" id="PF00808"/>
    </source>
</evidence>
<dbReference type="InterPro" id="IPR003958">
    <property type="entry name" value="CBFA_NFYB_domain"/>
</dbReference>
<dbReference type="InterPro" id="IPR050568">
    <property type="entry name" value="Transcr_DNA_Rep_Reg"/>
</dbReference>
<reference evidence="6" key="2">
    <citation type="submission" date="2025-08" db="UniProtKB">
        <authorList>
            <consortium name="RefSeq"/>
        </authorList>
    </citation>
    <scope>IDENTIFICATION</scope>
</reference>
<evidence type="ECO:0000313" key="5">
    <source>
        <dbReference type="Proteomes" id="UP000515145"/>
    </source>
</evidence>
<dbReference type="PANTHER" id="PTHR10252">
    <property type="entry name" value="HISTONE-LIKE TRANSCRIPTION FACTOR CCAAT-RELATED"/>
    <property type="match status" value="1"/>
</dbReference>
<feature type="region of interest" description="Disordered" evidence="3">
    <location>
        <begin position="120"/>
        <end position="142"/>
    </location>
</feature>